<dbReference type="AlphaFoldDB" id="A0A0R3PUX4"/>
<protein>
    <submittedName>
        <fullName evidence="3">Ovule protein</fullName>
    </submittedName>
</protein>
<proteinExistence type="predicted"/>
<dbReference type="Proteomes" id="UP000267027">
    <property type="component" value="Unassembled WGS sequence"/>
</dbReference>
<organism evidence="3">
    <name type="scientific">Angiostrongylus costaricensis</name>
    <name type="common">Nematode worm</name>
    <dbReference type="NCBI Taxonomy" id="334426"/>
    <lineage>
        <taxon>Eukaryota</taxon>
        <taxon>Metazoa</taxon>
        <taxon>Ecdysozoa</taxon>
        <taxon>Nematoda</taxon>
        <taxon>Chromadorea</taxon>
        <taxon>Rhabditida</taxon>
        <taxon>Rhabditina</taxon>
        <taxon>Rhabditomorpha</taxon>
        <taxon>Strongyloidea</taxon>
        <taxon>Metastrongylidae</taxon>
        <taxon>Angiostrongylus</taxon>
    </lineage>
</organism>
<dbReference type="WBParaSite" id="ACOC_0000976001-mRNA-1">
    <property type="protein sequence ID" value="ACOC_0000976001-mRNA-1"/>
    <property type="gene ID" value="ACOC_0000976001"/>
</dbReference>
<evidence type="ECO:0000313" key="2">
    <source>
        <dbReference type="Proteomes" id="UP000267027"/>
    </source>
</evidence>
<reference evidence="1 2" key="2">
    <citation type="submission" date="2018-11" db="EMBL/GenBank/DDBJ databases">
        <authorList>
            <consortium name="Pathogen Informatics"/>
        </authorList>
    </citation>
    <scope>NUCLEOTIDE SEQUENCE [LARGE SCALE GENOMIC DNA]</scope>
    <source>
        <strain evidence="1 2">Costa Rica</strain>
    </source>
</reference>
<evidence type="ECO:0000313" key="1">
    <source>
        <dbReference type="EMBL" id="VDM61346.1"/>
    </source>
</evidence>
<keyword evidence="2" id="KW-1185">Reference proteome</keyword>
<sequence>MFTNDVSSFVVAAAKFIDMCCDKYDMMRRNGNLRTRPIDNLNTSTIMLSFFSAEELFYSSQTGMFFFLICFDRES</sequence>
<reference evidence="3" key="1">
    <citation type="submission" date="2017-02" db="UniProtKB">
        <authorList>
            <consortium name="WormBaseParasite"/>
        </authorList>
    </citation>
    <scope>IDENTIFICATION</scope>
</reference>
<accession>A0A0R3PUX4</accession>
<evidence type="ECO:0000313" key="3">
    <source>
        <dbReference type="WBParaSite" id="ACOC_0000976001-mRNA-1"/>
    </source>
</evidence>
<name>A0A0R3PUX4_ANGCS</name>
<gene>
    <name evidence="1" type="ORF">ACOC_LOCUS9761</name>
</gene>
<dbReference type="EMBL" id="UYYA01004348">
    <property type="protein sequence ID" value="VDM61346.1"/>
    <property type="molecule type" value="Genomic_DNA"/>
</dbReference>